<protein>
    <submittedName>
        <fullName evidence="9">Sugar transport system, permease protein</fullName>
    </submittedName>
</protein>
<feature type="transmembrane region" description="Helical" evidence="7">
    <location>
        <begin position="216"/>
        <end position="237"/>
    </location>
</feature>
<evidence type="ECO:0000259" key="8">
    <source>
        <dbReference type="PROSITE" id="PS50928"/>
    </source>
</evidence>
<evidence type="ECO:0000256" key="4">
    <source>
        <dbReference type="ARBA" id="ARBA00022692"/>
    </source>
</evidence>
<feature type="transmembrane region" description="Helical" evidence="7">
    <location>
        <begin position="276"/>
        <end position="297"/>
    </location>
</feature>
<dbReference type="SUPFAM" id="SSF161098">
    <property type="entry name" value="MetI-like"/>
    <property type="match status" value="1"/>
</dbReference>
<accession>B1V8X2</accession>
<evidence type="ECO:0000256" key="6">
    <source>
        <dbReference type="ARBA" id="ARBA00023136"/>
    </source>
</evidence>
<dbReference type="Pfam" id="PF00528">
    <property type="entry name" value="BPD_transp_1"/>
    <property type="match status" value="1"/>
</dbReference>
<keyword evidence="9" id="KW-0762">Sugar transport</keyword>
<dbReference type="Gene3D" id="1.10.3720.10">
    <property type="entry name" value="MetI-like"/>
    <property type="match status" value="1"/>
</dbReference>
<dbReference type="PANTHER" id="PTHR30193">
    <property type="entry name" value="ABC TRANSPORTER PERMEASE PROTEIN"/>
    <property type="match status" value="1"/>
</dbReference>
<name>B1V8X2_PHYAS</name>
<evidence type="ECO:0000256" key="5">
    <source>
        <dbReference type="ARBA" id="ARBA00022989"/>
    </source>
</evidence>
<dbReference type="eggNOG" id="COG1175">
    <property type="taxonomic scope" value="Bacteria"/>
</dbReference>
<dbReference type="STRING" id="59748.PA0024"/>
<keyword evidence="6 7" id="KW-0472">Membrane</keyword>
<dbReference type="InterPro" id="IPR000515">
    <property type="entry name" value="MetI-like"/>
</dbReference>
<feature type="transmembrane region" description="Helical" evidence="7">
    <location>
        <begin position="80"/>
        <end position="104"/>
    </location>
</feature>
<evidence type="ECO:0000256" key="7">
    <source>
        <dbReference type="RuleBase" id="RU363032"/>
    </source>
</evidence>
<dbReference type="PANTHER" id="PTHR30193:SF37">
    <property type="entry name" value="INNER MEMBRANE ABC TRANSPORTER PERMEASE PROTEIN YCJO"/>
    <property type="match status" value="1"/>
</dbReference>
<keyword evidence="5 7" id="KW-1133">Transmembrane helix</keyword>
<keyword evidence="3" id="KW-1003">Cell membrane</keyword>
<dbReference type="PROSITE" id="PS50928">
    <property type="entry name" value="ABC_TM1"/>
    <property type="match status" value="1"/>
</dbReference>
<comment type="subcellular location">
    <subcellularLocation>
        <location evidence="1 7">Cell membrane</location>
        <topology evidence="1 7">Multi-pass membrane protein</topology>
    </subcellularLocation>
</comment>
<comment type="similarity">
    <text evidence="7">Belongs to the binding-protein-dependent transport system permease family.</text>
</comment>
<dbReference type="AlphaFoldDB" id="B1V8X2"/>
<dbReference type="GO" id="GO:0055085">
    <property type="term" value="P:transmembrane transport"/>
    <property type="evidence" value="ECO:0007669"/>
    <property type="project" value="InterPro"/>
</dbReference>
<keyword evidence="2 7" id="KW-0813">Transport</keyword>
<dbReference type="CDD" id="cd06261">
    <property type="entry name" value="TM_PBP2"/>
    <property type="match status" value="1"/>
</dbReference>
<evidence type="ECO:0000313" key="9">
    <source>
        <dbReference type="EMBL" id="CAM11359.1"/>
    </source>
</evidence>
<dbReference type="InterPro" id="IPR035906">
    <property type="entry name" value="MetI-like_sf"/>
</dbReference>
<proteinExistence type="inferred from homology"/>
<organism evidence="9 10">
    <name type="scientific">Phytoplasma australiense</name>
    <dbReference type="NCBI Taxonomy" id="59748"/>
    <lineage>
        <taxon>Bacteria</taxon>
        <taxon>Bacillati</taxon>
        <taxon>Mycoplasmatota</taxon>
        <taxon>Mollicutes</taxon>
        <taxon>Acholeplasmatales</taxon>
        <taxon>Acholeplasmataceae</taxon>
        <taxon>Candidatus Phytoplasma</taxon>
        <taxon>16SrXII (Stolbur group)</taxon>
    </lineage>
</organism>
<evidence type="ECO:0000256" key="1">
    <source>
        <dbReference type="ARBA" id="ARBA00004651"/>
    </source>
</evidence>
<gene>
    <name evidence="9" type="primary">ugpA</name>
    <name evidence="9" type="ordered locus">PA0024</name>
</gene>
<feature type="transmembrane region" description="Helical" evidence="7">
    <location>
        <begin position="16"/>
        <end position="33"/>
    </location>
</feature>
<evidence type="ECO:0000256" key="3">
    <source>
        <dbReference type="ARBA" id="ARBA00022475"/>
    </source>
</evidence>
<dbReference type="Proteomes" id="UP000008323">
    <property type="component" value="Chromosome"/>
</dbReference>
<feature type="transmembrane region" description="Helical" evidence="7">
    <location>
        <begin position="116"/>
        <end position="137"/>
    </location>
</feature>
<reference evidence="9 10" key="1">
    <citation type="journal article" date="2008" name="J. Bacteriol.">
        <title>Comparative genome analysis of 'Candidatus Phytoplasma australiense' (subgroup tuf-Australia I; rp-A) and 'Ca. Phytoplasma asteris' strains OY-M and AY-WB.</title>
        <authorList>
            <person name="Tran-Nguyen L.T."/>
            <person name="Kube M."/>
            <person name="Schneider B."/>
            <person name="Reinhardt R."/>
            <person name="Gibb K.S."/>
        </authorList>
    </citation>
    <scope>NUCLEOTIDE SEQUENCE [LARGE SCALE GENOMIC DNA]</scope>
</reference>
<dbReference type="KEGG" id="pal:PA0024"/>
<dbReference type="InterPro" id="IPR051393">
    <property type="entry name" value="ABC_transporter_permease"/>
</dbReference>
<dbReference type="GO" id="GO:0005886">
    <property type="term" value="C:plasma membrane"/>
    <property type="evidence" value="ECO:0007669"/>
    <property type="project" value="UniProtKB-SubCell"/>
</dbReference>
<feature type="domain" description="ABC transmembrane type-1" evidence="8">
    <location>
        <begin position="76"/>
        <end position="294"/>
    </location>
</feature>
<sequence length="304" mass="35445">MSALKKFFKNKNKHKHWYYLAPALLLVTVFNFYPLTKTFFISLNHGYDKFTDVFSSSFNFNNYVTIFKDPDFRTALLNTFVLVFIAVPISIFISLMISLALNYVYNHFLKKLFQTVFFLPYLTNSVVMGMVFAVLFYHNIWDFKNSTEGLLSFSHNWISHSASYFNKMFILIFYVVWRSLPFHILIFSVALKNISKNYFDAARIDGATNLTIFKKITFPLILPSVFYQVIITMIQVFKEYESVVGIFGANETKVNTIVGYIYHQASNPVLDSYSKGAAATIILLLISIFFTLLNFHFMKKFNRE</sequence>
<dbReference type="EMBL" id="AM422018">
    <property type="protein sequence ID" value="CAM11359.1"/>
    <property type="molecule type" value="Genomic_DNA"/>
</dbReference>
<keyword evidence="4 7" id="KW-0812">Transmembrane</keyword>
<evidence type="ECO:0000256" key="2">
    <source>
        <dbReference type="ARBA" id="ARBA00022448"/>
    </source>
</evidence>
<evidence type="ECO:0000313" key="10">
    <source>
        <dbReference type="Proteomes" id="UP000008323"/>
    </source>
</evidence>